<protein>
    <submittedName>
        <fullName evidence="2">Uncharacterized protein</fullName>
    </submittedName>
</protein>
<evidence type="ECO:0000313" key="3">
    <source>
        <dbReference type="Proteomes" id="UP000249354"/>
    </source>
</evidence>
<keyword evidence="1" id="KW-0472">Membrane</keyword>
<gene>
    <name evidence="2" type="ORF">DCF25_21185</name>
</gene>
<feature type="transmembrane region" description="Helical" evidence="1">
    <location>
        <begin position="36"/>
        <end position="53"/>
    </location>
</feature>
<organism evidence="2 3">
    <name type="scientific">Leptolyngbya foveolarum</name>
    <dbReference type="NCBI Taxonomy" id="47253"/>
    <lineage>
        <taxon>Bacteria</taxon>
        <taxon>Bacillati</taxon>
        <taxon>Cyanobacteriota</taxon>
        <taxon>Cyanophyceae</taxon>
        <taxon>Leptolyngbyales</taxon>
        <taxon>Leptolyngbyaceae</taxon>
        <taxon>Leptolyngbya group</taxon>
        <taxon>Leptolyngbya</taxon>
    </lineage>
</organism>
<dbReference type="Proteomes" id="UP000249354">
    <property type="component" value="Unassembled WGS sequence"/>
</dbReference>
<name>A0A2W4VK30_9CYAN</name>
<dbReference type="EMBL" id="QBMC01000235">
    <property type="protein sequence ID" value="PZO09945.1"/>
    <property type="molecule type" value="Genomic_DNA"/>
</dbReference>
<evidence type="ECO:0000313" key="2">
    <source>
        <dbReference type="EMBL" id="PZO09945.1"/>
    </source>
</evidence>
<proteinExistence type="predicted"/>
<dbReference type="AlphaFoldDB" id="A0A2W4VK30"/>
<evidence type="ECO:0000256" key="1">
    <source>
        <dbReference type="SAM" id="Phobius"/>
    </source>
</evidence>
<reference evidence="3" key="1">
    <citation type="submission" date="2018-04" db="EMBL/GenBank/DDBJ databases">
        <authorList>
            <person name="Cornet L."/>
        </authorList>
    </citation>
    <scope>NUCLEOTIDE SEQUENCE [LARGE SCALE GENOMIC DNA]</scope>
</reference>
<accession>A0A2W4VK30</accession>
<comment type="caution">
    <text evidence="2">The sequence shown here is derived from an EMBL/GenBank/DDBJ whole genome shotgun (WGS) entry which is preliminary data.</text>
</comment>
<reference evidence="2 3" key="2">
    <citation type="submission" date="2018-06" db="EMBL/GenBank/DDBJ databases">
        <title>Metagenomic assembly of (sub)arctic Cyanobacteria and their associated microbiome from non-axenic cultures.</title>
        <authorList>
            <person name="Baurain D."/>
        </authorList>
    </citation>
    <scope>NUCLEOTIDE SEQUENCE [LARGE SCALE GENOMIC DNA]</scope>
    <source>
        <strain evidence="2">ULC129bin1</strain>
    </source>
</reference>
<sequence>MESCVEYWESQGIDPFEAIAAVGCKSDMATSTGHDVVGGGIFLALILVGMWIASRTQDTESSEYDIFR</sequence>
<keyword evidence="1" id="KW-0812">Transmembrane</keyword>
<keyword evidence="1" id="KW-1133">Transmembrane helix</keyword>